<dbReference type="Proteomes" id="UP000584931">
    <property type="component" value="Unassembled WGS sequence"/>
</dbReference>
<evidence type="ECO:0000313" key="6">
    <source>
        <dbReference type="Proteomes" id="UP000584931"/>
    </source>
</evidence>
<accession>A0A1V3C829</accession>
<dbReference type="InterPro" id="IPR012551">
    <property type="entry name" value="DUF1707_SHOCT-like"/>
</dbReference>
<reference evidence="5" key="1">
    <citation type="submission" date="2016-08" db="EMBL/GenBank/DDBJ databases">
        <authorList>
            <person name="Tokovenko B."/>
            <person name="Kalinowski J."/>
        </authorList>
    </citation>
    <scope>NUCLEOTIDE SEQUENCE [LARGE SCALE GENOMIC DNA]</scope>
    <source>
        <strain evidence="5">UTMC102</strain>
    </source>
</reference>
<proteinExistence type="predicted"/>
<gene>
    <name evidence="3" type="ORF">HNR06_003495</name>
    <name evidence="4" type="ORF">NOSIN_02370</name>
</gene>
<dbReference type="RefSeq" id="WP_227014638.1">
    <property type="nucleotide sequence ID" value="NZ_JACCHL010000001.1"/>
</dbReference>
<evidence type="ECO:0000313" key="5">
    <source>
        <dbReference type="Proteomes" id="UP000189004"/>
    </source>
</evidence>
<dbReference type="AlphaFoldDB" id="A0A1V3C829"/>
<dbReference type="PANTHER" id="PTHR40763:SF5">
    <property type="entry name" value="MEMBRANE PROTEIN"/>
    <property type="match status" value="1"/>
</dbReference>
<dbReference type="PANTHER" id="PTHR40763">
    <property type="entry name" value="MEMBRANE PROTEIN-RELATED"/>
    <property type="match status" value="1"/>
</dbReference>
<name>A0A1V3C829_9ACTN</name>
<dbReference type="EMBL" id="MCOK01000001">
    <property type="protein sequence ID" value="OOC56924.1"/>
    <property type="molecule type" value="Genomic_DNA"/>
</dbReference>
<feature type="region of interest" description="Disordered" evidence="1">
    <location>
        <begin position="55"/>
        <end position="82"/>
    </location>
</feature>
<accession>A0A7Y9XDN7</accession>
<reference evidence="3 6" key="3">
    <citation type="submission" date="2020-07" db="EMBL/GenBank/DDBJ databases">
        <title>Sequencing the genomes of 1000 actinobacteria strains.</title>
        <authorList>
            <person name="Klenk H.-P."/>
        </authorList>
    </citation>
    <scope>NUCLEOTIDE SEQUENCE [LARGE SCALE GENOMIC DNA]</scope>
    <source>
        <strain evidence="3 6">DSM 45278</strain>
    </source>
</reference>
<evidence type="ECO:0000256" key="1">
    <source>
        <dbReference type="SAM" id="MobiDB-lite"/>
    </source>
</evidence>
<dbReference type="STRING" id="501010.NOSIN_02370"/>
<dbReference type="Pfam" id="PF08044">
    <property type="entry name" value="DUF1707"/>
    <property type="match status" value="1"/>
</dbReference>
<dbReference type="EMBL" id="JACCHL010000001">
    <property type="protein sequence ID" value="NYH53906.1"/>
    <property type="molecule type" value="Genomic_DNA"/>
</dbReference>
<protein>
    <recommendedName>
        <fullName evidence="2">DUF1707 domain-containing protein</fullName>
    </recommendedName>
</protein>
<evidence type="ECO:0000313" key="3">
    <source>
        <dbReference type="EMBL" id="NYH53906.1"/>
    </source>
</evidence>
<dbReference type="Proteomes" id="UP000189004">
    <property type="component" value="Unassembled WGS sequence"/>
</dbReference>
<feature type="domain" description="DUF1707" evidence="2">
    <location>
        <begin position="4"/>
        <end position="56"/>
    </location>
</feature>
<comment type="caution">
    <text evidence="4">The sequence shown here is derived from an EMBL/GenBank/DDBJ whole genome shotgun (WGS) entry which is preliminary data.</text>
</comment>
<organism evidence="4 5">
    <name type="scientific">Nocardiopsis sinuspersici</name>
    <dbReference type="NCBI Taxonomy" id="501010"/>
    <lineage>
        <taxon>Bacteria</taxon>
        <taxon>Bacillati</taxon>
        <taxon>Actinomycetota</taxon>
        <taxon>Actinomycetes</taxon>
        <taxon>Streptosporangiales</taxon>
        <taxon>Nocardiopsidaceae</taxon>
        <taxon>Nocardiopsis</taxon>
    </lineage>
</organism>
<evidence type="ECO:0000259" key="2">
    <source>
        <dbReference type="Pfam" id="PF08044"/>
    </source>
</evidence>
<keyword evidence="5" id="KW-1185">Reference proteome</keyword>
<sequence length="205" mass="21944">MSQMRVSDAERDQAAEVLREAAGEGRITFDELDERLDAAYAARTYADLEQVTSDLPAGVRTPAGQVPPAAGGRPPEHGDGGDPLVIRSQGSVVVRGGRWRVPHRVEVYNKHGITRLDFRAASLAGAVVEVHLDTSHGMGDLVLPEGATAEVDVDSSWFGALRSKVDSLRGPSHPHFVVTGTCRGGSLQIRHKRPFPWAGPRALGS</sequence>
<evidence type="ECO:0000313" key="4">
    <source>
        <dbReference type="EMBL" id="OOC56924.1"/>
    </source>
</evidence>
<reference evidence="4" key="2">
    <citation type="submission" date="2016-08" db="EMBL/GenBank/DDBJ databases">
        <authorList>
            <person name="Seilhamer J.J."/>
        </authorList>
    </citation>
    <scope>NUCLEOTIDE SEQUENCE [LARGE SCALE GENOMIC DNA]</scope>
    <source>
        <strain evidence="4">UTMC102</strain>
    </source>
</reference>